<keyword evidence="2 5" id="KW-0238">DNA-binding</keyword>
<dbReference type="EMBL" id="FQXI01000021">
    <property type="protein sequence ID" value="SHH66628.1"/>
    <property type="molecule type" value="Genomic_DNA"/>
</dbReference>
<keyword evidence="6" id="KW-1185">Reference proteome</keyword>
<dbReference type="Gene3D" id="1.10.10.10">
    <property type="entry name" value="Winged helix-like DNA-binding domain superfamily/Winged helix DNA-binding domain"/>
    <property type="match status" value="1"/>
</dbReference>
<evidence type="ECO:0000313" key="5">
    <source>
        <dbReference type="EMBL" id="SHH66628.1"/>
    </source>
</evidence>
<dbReference type="PANTHER" id="PTHR43537">
    <property type="entry name" value="TRANSCRIPTIONAL REGULATOR, GNTR FAMILY"/>
    <property type="match status" value="1"/>
</dbReference>
<sequence>MYSYMSEIKKYINTDSNTPLNDVIYNGLRTVIIKGIIPVGERINEKYYSEFLNISRTPIRNAIEKLKQEGIVEHIPNYGVVVKRIRVEDAEEIYKIRTALEKLATITAMNNMSDEDFMKVKNLINLTFEENQKGNVKRVIELSSTFNSMIFEYAKMPRLEIIIKNLNDYLARFRNISLYDDKRRLEAIQEHDEILKTMKLKDEPKIRRLIEDHLNYSRDFIISEINRLEREREEFFKNKDNL</sequence>
<dbReference type="SUPFAM" id="SSF48008">
    <property type="entry name" value="GntR ligand-binding domain-like"/>
    <property type="match status" value="1"/>
</dbReference>
<evidence type="ECO:0000259" key="4">
    <source>
        <dbReference type="PROSITE" id="PS50949"/>
    </source>
</evidence>
<dbReference type="Gene3D" id="1.20.120.530">
    <property type="entry name" value="GntR ligand-binding domain-like"/>
    <property type="match status" value="1"/>
</dbReference>
<dbReference type="InterPro" id="IPR036390">
    <property type="entry name" value="WH_DNA-bd_sf"/>
</dbReference>
<dbReference type="Pfam" id="PF00392">
    <property type="entry name" value="GntR"/>
    <property type="match status" value="1"/>
</dbReference>
<proteinExistence type="predicted"/>
<dbReference type="RefSeq" id="WP_073185658.1">
    <property type="nucleotide sequence ID" value="NZ_FQXI01000021.1"/>
</dbReference>
<evidence type="ECO:0000256" key="2">
    <source>
        <dbReference type="ARBA" id="ARBA00023125"/>
    </source>
</evidence>
<accession>A0A1M5UUX0</accession>
<dbReference type="InterPro" id="IPR008920">
    <property type="entry name" value="TF_FadR/GntR_C"/>
</dbReference>
<evidence type="ECO:0000256" key="3">
    <source>
        <dbReference type="ARBA" id="ARBA00023163"/>
    </source>
</evidence>
<dbReference type="SMART" id="SM00895">
    <property type="entry name" value="FCD"/>
    <property type="match status" value="1"/>
</dbReference>
<dbReference type="InterPro" id="IPR000524">
    <property type="entry name" value="Tscrpt_reg_HTH_GntR"/>
</dbReference>
<dbReference type="InterPro" id="IPR036388">
    <property type="entry name" value="WH-like_DNA-bd_sf"/>
</dbReference>
<dbReference type="Proteomes" id="UP000184032">
    <property type="component" value="Unassembled WGS sequence"/>
</dbReference>
<name>A0A1M5UUX0_9FIRM</name>
<dbReference type="GO" id="GO:0003700">
    <property type="term" value="F:DNA-binding transcription factor activity"/>
    <property type="evidence" value="ECO:0007669"/>
    <property type="project" value="InterPro"/>
</dbReference>
<dbReference type="SMART" id="SM00345">
    <property type="entry name" value="HTH_GNTR"/>
    <property type="match status" value="1"/>
</dbReference>
<dbReference type="OrthoDB" id="154206at2"/>
<keyword evidence="1" id="KW-0805">Transcription regulation</keyword>
<evidence type="ECO:0000313" key="6">
    <source>
        <dbReference type="Proteomes" id="UP000184032"/>
    </source>
</evidence>
<dbReference type="InterPro" id="IPR011711">
    <property type="entry name" value="GntR_C"/>
</dbReference>
<reference evidence="5 6" key="1">
    <citation type="submission" date="2016-11" db="EMBL/GenBank/DDBJ databases">
        <authorList>
            <person name="Jaros S."/>
            <person name="Januszkiewicz K."/>
            <person name="Wedrychowicz H."/>
        </authorList>
    </citation>
    <scope>NUCLEOTIDE SEQUENCE [LARGE SCALE GENOMIC DNA]</scope>
    <source>
        <strain evidence="5 6">DSM 21120</strain>
    </source>
</reference>
<gene>
    <name evidence="5" type="ORF">SAMN02745245_01882</name>
</gene>
<evidence type="ECO:0000256" key="1">
    <source>
        <dbReference type="ARBA" id="ARBA00023015"/>
    </source>
</evidence>
<dbReference type="Pfam" id="PF07729">
    <property type="entry name" value="FCD"/>
    <property type="match status" value="1"/>
</dbReference>
<dbReference type="GO" id="GO:0003677">
    <property type="term" value="F:DNA binding"/>
    <property type="evidence" value="ECO:0007669"/>
    <property type="project" value="UniProtKB-KW"/>
</dbReference>
<dbReference type="PANTHER" id="PTHR43537:SF5">
    <property type="entry name" value="UXU OPERON TRANSCRIPTIONAL REGULATOR"/>
    <property type="match status" value="1"/>
</dbReference>
<dbReference type="STRING" id="1120995.SAMN02745245_01882"/>
<keyword evidence="3" id="KW-0804">Transcription</keyword>
<dbReference type="AlphaFoldDB" id="A0A1M5UUX0"/>
<feature type="domain" description="HTH gntR-type" evidence="4">
    <location>
        <begin position="18"/>
        <end position="85"/>
    </location>
</feature>
<dbReference type="PROSITE" id="PS50949">
    <property type="entry name" value="HTH_GNTR"/>
    <property type="match status" value="1"/>
</dbReference>
<dbReference type="SUPFAM" id="SSF46785">
    <property type="entry name" value="Winged helix' DNA-binding domain"/>
    <property type="match status" value="1"/>
</dbReference>
<organism evidence="5 6">
    <name type="scientific">Anaerosphaera aminiphila DSM 21120</name>
    <dbReference type="NCBI Taxonomy" id="1120995"/>
    <lineage>
        <taxon>Bacteria</taxon>
        <taxon>Bacillati</taxon>
        <taxon>Bacillota</taxon>
        <taxon>Tissierellia</taxon>
        <taxon>Tissierellales</taxon>
        <taxon>Peptoniphilaceae</taxon>
        <taxon>Anaerosphaera</taxon>
    </lineage>
</organism>
<protein>
    <submittedName>
        <fullName evidence="5">DNA-binding transcriptional regulator, GntR family</fullName>
    </submittedName>
</protein>